<feature type="region of interest" description="Disordered" evidence="1">
    <location>
        <begin position="1"/>
        <end position="37"/>
    </location>
</feature>
<reference evidence="2" key="2">
    <citation type="journal article" date="2015" name="Data Brief">
        <title>Shoot transcriptome of the giant reed, Arundo donax.</title>
        <authorList>
            <person name="Barrero R.A."/>
            <person name="Guerrero F.D."/>
            <person name="Moolhuijzen P."/>
            <person name="Goolsby J.A."/>
            <person name="Tidwell J."/>
            <person name="Bellgard S.E."/>
            <person name="Bellgard M.I."/>
        </authorList>
    </citation>
    <scope>NUCLEOTIDE SEQUENCE</scope>
    <source>
        <tissue evidence="2">Shoot tissue taken approximately 20 cm above the soil surface</tissue>
    </source>
</reference>
<proteinExistence type="predicted"/>
<dbReference type="AlphaFoldDB" id="A0A0A8XMT0"/>
<sequence>MPSSAPSPPRTEHTRRQRRFQPDGRSHCRLPLEPPPASPLLTNPVSACSAIHLRLSMPSCCCVASCCASPDVLHSAQTAAIHPSVRQGGNGDSCAPVHSCELLPARPLYQLSDTVAAARARVHAHSPGDEMQGRRLSQGICRG</sequence>
<dbReference type="EMBL" id="GBRH01283556">
    <property type="protein sequence ID" value="JAD14339.1"/>
    <property type="molecule type" value="Transcribed_RNA"/>
</dbReference>
<evidence type="ECO:0000313" key="2">
    <source>
        <dbReference type="EMBL" id="JAD14339.1"/>
    </source>
</evidence>
<name>A0A0A8XMT0_ARUDO</name>
<feature type="region of interest" description="Disordered" evidence="1">
    <location>
        <begin position="124"/>
        <end position="143"/>
    </location>
</feature>
<reference evidence="2" key="1">
    <citation type="submission" date="2014-09" db="EMBL/GenBank/DDBJ databases">
        <authorList>
            <person name="Magalhaes I.L.F."/>
            <person name="Oliveira U."/>
            <person name="Santos F.R."/>
            <person name="Vidigal T.H.D.A."/>
            <person name="Brescovit A.D."/>
            <person name="Santos A.J."/>
        </authorList>
    </citation>
    <scope>NUCLEOTIDE SEQUENCE</scope>
    <source>
        <tissue evidence="2">Shoot tissue taken approximately 20 cm above the soil surface</tissue>
    </source>
</reference>
<protein>
    <submittedName>
        <fullName evidence="2">Uncharacterized protein</fullName>
    </submittedName>
</protein>
<organism evidence="2">
    <name type="scientific">Arundo donax</name>
    <name type="common">Giant reed</name>
    <name type="synonym">Donax arundinaceus</name>
    <dbReference type="NCBI Taxonomy" id="35708"/>
    <lineage>
        <taxon>Eukaryota</taxon>
        <taxon>Viridiplantae</taxon>
        <taxon>Streptophyta</taxon>
        <taxon>Embryophyta</taxon>
        <taxon>Tracheophyta</taxon>
        <taxon>Spermatophyta</taxon>
        <taxon>Magnoliopsida</taxon>
        <taxon>Liliopsida</taxon>
        <taxon>Poales</taxon>
        <taxon>Poaceae</taxon>
        <taxon>PACMAD clade</taxon>
        <taxon>Arundinoideae</taxon>
        <taxon>Arundineae</taxon>
        <taxon>Arundo</taxon>
    </lineage>
</organism>
<evidence type="ECO:0000256" key="1">
    <source>
        <dbReference type="SAM" id="MobiDB-lite"/>
    </source>
</evidence>
<accession>A0A0A8XMT0</accession>
<feature type="compositionally biased region" description="Basic and acidic residues" evidence="1">
    <location>
        <begin position="10"/>
        <end position="26"/>
    </location>
</feature>